<keyword evidence="1" id="KW-0479">Metal-binding</keyword>
<dbReference type="SUPFAM" id="SSF56281">
    <property type="entry name" value="Metallo-hydrolase/oxidoreductase"/>
    <property type="match status" value="1"/>
</dbReference>
<comment type="caution">
    <text evidence="3">The sequence shown here is derived from an EMBL/GenBank/DDBJ whole genome shotgun (WGS) entry which is preliminary data.</text>
</comment>
<dbReference type="SMART" id="SM00849">
    <property type="entry name" value="Lactamase_B"/>
    <property type="match status" value="1"/>
</dbReference>
<dbReference type="PROSITE" id="PS50206">
    <property type="entry name" value="RHODANESE_3"/>
    <property type="match status" value="2"/>
</dbReference>
<feature type="domain" description="Rhodanese" evidence="2">
    <location>
        <begin position="556"/>
        <end position="642"/>
    </location>
</feature>
<dbReference type="PANTHER" id="PTHR43084:SF1">
    <property type="entry name" value="PERSULFIDE DIOXYGENASE ETHE1, MITOCHONDRIAL"/>
    <property type="match status" value="1"/>
</dbReference>
<reference evidence="3 4" key="1">
    <citation type="submission" date="2019-03" db="EMBL/GenBank/DDBJ databases">
        <title>Genome Sequencing and Assembly of Various Microbes Isolated from Partially Reclaimed Soil and Acid Mine Drainage (AMD) Site.</title>
        <authorList>
            <person name="Steinbock B."/>
            <person name="Bechtold R."/>
            <person name="Sevigny J.L."/>
            <person name="Thomas D."/>
            <person name="Cuthill L.R."/>
            <person name="Aveiro Johannsen E.J."/>
            <person name="Thomas K."/>
            <person name="Ghosh A."/>
        </authorList>
    </citation>
    <scope>NUCLEOTIDE SEQUENCE [LARGE SCALE GENOMIC DNA]</scope>
    <source>
        <strain evidence="3 4">S-A1</strain>
    </source>
</reference>
<gene>
    <name evidence="3" type="ORF">E2R57_20585</name>
</gene>
<feature type="domain" description="Rhodanese" evidence="2">
    <location>
        <begin position="29"/>
        <end position="115"/>
    </location>
</feature>
<dbReference type="GO" id="GO:0016787">
    <property type="term" value="F:hydrolase activity"/>
    <property type="evidence" value="ECO:0007669"/>
    <property type="project" value="UniProtKB-KW"/>
</dbReference>
<organism evidence="3 4">
    <name type="scientific">Arthrobacter nitrophenolicus</name>
    <dbReference type="NCBI Taxonomy" id="683150"/>
    <lineage>
        <taxon>Bacteria</taxon>
        <taxon>Bacillati</taxon>
        <taxon>Actinomycetota</taxon>
        <taxon>Actinomycetes</taxon>
        <taxon>Micrococcales</taxon>
        <taxon>Micrococcaceae</taxon>
        <taxon>Arthrobacter</taxon>
    </lineage>
</organism>
<dbReference type="GO" id="GO:0046872">
    <property type="term" value="F:metal ion binding"/>
    <property type="evidence" value="ECO:0007669"/>
    <property type="project" value="UniProtKB-KW"/>
</dbReference>
<dbReference type="InterPro" id="IPR001763">
    <property type="entry name" value="Rhodanese-like_dom"/>
</dbReference>
<dbReference type="GO" id="GO:0006749">
    <property type="term" value="P:glutathione metabolic process"/>
    <property type="evidence" value="ECO:0007669"/>
    <property type="project" value="InterPro"/>
</dbReference>
<dbReference type="InterPro" id="IPR001279">
    <property type="entry name" value="Metallo-B-lactamas"/>
</dbReference>
<dbReference type="SMART" id="SM00450">
    <property type="entry name" value="RHOD"/>
    <property type="match status" value="3"/>
</dbReference>
<proteinExistence type="predicted"/>
<accession>A0A4V3B089</accession>
<dbReference type="Gene3D" id="3.40.250.10">
    <property type="entry name" value="Rhodanese-like domain"/>
    <property type="match status" value="3"/>
</dbReference>
<dbReference type="FunFam" id="3.60.15.10:FF:000030">
    <property type="entry name" value="Metallo-beta-lactamase family protein"/>
    <property type="match status" value="1"/>
</dbReference>
<evidence type="ECO:0000313" key="3">
    <source>
        <dbReference type="EMBL" id="TDL32108.1"/>
    </source>
</evidence>
<sequence>MPKPVISTPKTAADQGRFRSVTADQLAAVWPDAVLVDVRGREEYATAHVPGSLNIPPDELSSRLADLPNAALYLMCGSGKRSSQAARILTDRGYAAVNVAGGITEWYRAGHPVTYQHPSDTPPNPGRDRPAGFLRKLLHKLSGSKPAEAATQCKIPPGVSILDAEQTPKPLSTEGDHQMLIERIYDEDLAQASYLIGCQAKGEAIVVDGRRDIAVYQDLAAKNGMKIVAVTETHIHADYLSGTRELAAATGAKIYVSGEGGPDWQYEFNGERLHDGDAITLGNISIEALHTPGHTPEHLSFLVTDGAFSDQPGYLLSGDFVFSGDLGRPDLLDEAAGGVDTRFEGAKQLFASLRDKFLTLPDYVQVHPAHGAGSACGKALGAIPSSTVGYERLYAWWGPYLAANDEQGFIDELLDGQPDAHAYFGRMKRENREGPAVMGERAPLKELDTAVVADGLAEDTLSFIDTRSNSEVHEGTVVRSLNVPAGKSVASYGAWVVNPETDKNPLVLLAKDQEQAQDMWDHLVRVGIDNVAGYITSINGLPTFTPKLIQPEELKDFDSAMVLDVRNRSEHIAGNIPGSYQLSGGRVMWHLDKLPADGTIVTYCQSGVRNSVAASALRRAGYDIVELDGSYAAWDAWHSSVPAV</sequence>
<dbReference type="Pfam" id="PF00581">
    <property type="entry name" value="Rhodanese"/>
    <property type="match status" value="2"/>
</dbReference>
<name>A0A4V3B089_9MICC</name>
<evidence type="ECO:0000256" key="1">
    <source>
        <dbReference type="ARBA" id="ARBA00022723"/>
    </source>
</evidence>
<dbReference type="Proteomes" id="UP000294621">
    <property type="component" value="Unassembled WGS sequence"/>
</dbReference>
<dbReference type="CDD" id="cd07724">
    <property type="entry name" value="POD-like_MBL-fold"/>
    <property type="match status" value="1"/>
</dbReference>
<dbReference type="OrthoDB" id="3196337at2"/>
<protein>
    <submittedName>
        <fullName evidence="3">MBL fold metallo-hydrolase</fullName>
    </submittedName>
</protein>
<dbReference type="SUPFAM" id="SSF52821">
    <property type="entry name" value="Rhodanese/Cell cycle control phosphatase"/>
    <property type="match status" value="3"/>
</dbReference>
<dbReference type="PANTHER" id="PTHR43084">
    <property type="entry name" value="PERSULFIDE DIOXYGENASE ETHE1"/>
    <property type="match status" value="1"/>
</dbReference>
<dbReference type="InterPro" id="IPR044528">
    <property type="entry name" value="POD-like_MBL-fold"/>
</dbReference>
<dbReference type="InterPro" id="IPR051682">
    <property type="entry name" value="Mito_Persulfide_Diox"/>
</dbReference>
<dbReference type="EMBL" id="SMZQ01000017">
    <property type="protein sequence ID" value="TDL32108.1"/>
    <property type="molecule type" value="Genomic_DNA"/>
</dbReference>
<dbReference type="Gene3D" id="3.60.15.10">
    <property type="entry name" value="Ribonuclease Z/Hydroxyacylglutathione hydrolase-like"/>
    <property type="match status" value="1"/>
</dbReference>
<evidence type="ECO:0000313" key="4">
    <source>
        <dbReference type="Proteomes" id="UP000294621"/>
    </source>
</evidence>
<dbReference type="AlphaFoldDB" id="A0A4V3B089"/>
<dbReference type="InterPro" id="IPR036873">
    <property type="entry name" value="Rhodanese-like_dom_sf"/>
</dbReference>
<dbReference type="CDD" id="cd00158">
    <property type="entry name" value="RHOD"/>
    <property type="match status" value="2"/>
</dbReference>
<keyword evidence="3" id="KW-0378">Hydrolase</keyword>
<dbReference type="Pfam" id="PF00753">
    <property type="entry name" value="Lactamase_B"/>
    <property type="match status" value="1"/>
</dbReference>
<evidence type="ECO:0000259" key="2">
    <source>
        <dbReference type="PROSITE" id="PS50206"/>
    </source>
</evidence>
<dbReference type="GO" id="GO:0070813">
    <property type="term" value="P:hydrogen sulfide metabolic process"/>
    <property type="evidence" value="ECO:0007669"/>
    <property type="project" value="TreeGrafter"/>
</dbReference>
<dbReference type="GO" id="GO:0050313">
    <property type="term" value="F:sulfur dioxygenase activity"/>
    <property type="evidence" value="ECO:0007669"/>
    <property type="project" value="InterPro"/>
</dbReference>
<dbReference type="InterPro" id="IPR036866">
    <property type="entry name" value="RibonucZ/Hydroxyglut_hydro"/>
</dbReference>